<dbReference type="SUPFAM" id="SSF81321">
    <property type="entry name" value="Family A G protein-coupled receptor-like"/>
    <property type="match status" value="1"/>
</dbReference>
<dbReference type="InterPro" id="IPR000609">
    <property type="entry name" value="7TM_GPCR_serpentine_rcpt_Srg"/>
</dbReference>
<keyword evidence="5 6" id="KW-0472">Membrane</keyword>
<dbReference type="Pfam" id="PF02118">
    <property type="entry name" value="Srg"/>
    <property type="match status" value="1"/>
</dbReference>
<comment type="caution">
    <text evidence="7">The sequence shown here is derived from an EMBL/GenBank/DDBJ whole genome shotgun (WGS) entry which is preliminary data.</text>
</comment>
<comment type="subcellular location">
    <subcellularLocation>
        <location evidence="1">Membrane</location>
        <topology evidence="1">Multi-pass membrane protein</topology>
    </subcellularLocation>
</comment>
<organism evidence="7 8">
    <name type="scientific">Steinernema carpocapsae</name>
    <name type="common">Entomopathogenic nematode</name>
    <dbReference type="NCBI Taxonomy" id="34508"/>
    <lineage>
        <taxon>Eukaryota</taxon>
        <taxon>Metazoa</taxon>
        <taxon>Ecdysozoa</taxon>
        <taxon>Nematoda</taxon>
        <taxon>Chromadorea</taxon>
        <taxon>Rhabditida</taxon>
        <taxon>Tylenchina</taxon>
        <taxon>Panagrolaimomorpha</taxon>
        <taxon>Strongyloidoidea</taxon>
        <taxon>Steinernematidae</taxon>
        <taxon>Steinernema</taxon>
    </lineage>
</organism>
<evidence type="ECO:0000256" key="3">
    <source>
        <dbReference type="ARBA" id="ARBA00022692"/>
    </source>
</evidence>
<dbReference type="AlphaFoldDB" id="A0A4U5P8U5"/>
<feature type="transmembrane region" description="Helical" evidence="6">
    <location>
        <begin position="42"/>
        <end position="64"/>
    </location>
</feature>
<dbReference type="Proteomes" id="UP000298663">
    <property type="component" value="Unassembled WGS sequence"/>
</dbReference>
<dbReference type="GO" id="GO:0004888">
    <property type="term" value="F:transmembrane signaling receptor activity"/>
    <property type="evidence" value="ECO:0007669"/>
    <property type="project" value="InterPro"/>
</dbReference>
<reference evidence="7 8" key="1">
    <citation type="journal article" date="2015" name="Genome Biol.">
        <title>Comparative genomics of Steinernema reveals deeply conserved gene regulatory networks.</title>
        <authorList>
            <person name="Dillman A.R."/>
            <person name="Macchietto M."/>
            <person name="Porter C.F."/>
            <person name="Rogers A."/>
            <person name="Williams B."/>
            <person name="Antoshechkin I."/>
            <person name="Lee M.M."/>
            <person name="Goodwin Z."/>
            <person name="Lu X."/>
            <person name="Lewis E.E."/>
            <person name="Goodrich-Blair H."/>
            <person name="Stock S.P."/>
            <person name="Adams B.J."/>
            <person name="Sternberg P.W."/>
            <person name="Mortazavi A."/>
        </authorList>
    </citation>
    <scope>NUCLEOTIDE SEQUENCE [LARGE SCALE GENOMIC DNA]</scope>
    <source>
        <strain evidence="7 8">ALL</strain>
    </source>
</reference>
<reference evidence="7 8" key="2">
    <citation type="journal article" date="2019" name="G3 (Bethesda)">
        <title>Hybrid Assembly of the Genome of the Entomopathogenic Nematode Steinernema carpocapsae Identifies the X-Chromosome.</title>
        <authorList>
            <person name="Serra L."/>
            <person name="Macchietto M."/>
            <person name="Macias-Munoz A."/>
            <person name="McGill C.J."/>
            <person name="Rodriguez I.M."/>
            <person name="Rodriguez B."/>
            <person name="Murad R."/>
            <person name="Mortazavi A."/>
        </authorList>
    </citation>
    <scope>NUCLEOTIDE SEQUENCE [LARGE SCALE GENOMIC DNA]</scope>
    <source>
        <strain evidence="7 8">ALL</strain>
    </source>
</reference>
<keyword evidence="3 6" id="KW-0812">Transmembrane</keyword>
<gene>
    <name evidence="7" type="ORF">L596_007302</name>
</gene>
<evidence type="ECO:0000313" key="7">
    <source>
        <dbReference type="EMBL" id="TKR92699.1"/>
    </source>
</evidence>
<keyword evidence="4 6" id="KW-1133">Transmembrane helix</keyword>
<evidence type="ECO:0000256" key="2">
    <source>
        <dbReference type="ARBA" id="ARBA00005692"/>
    </source>
</evidence>
<dbReference type="OrthoDB" id="5864862at2759"/>
<evidence type="ECO:0000256" key="4">
    <source>
        <dbReference type="ARBA" id="ARBA00022989"/>
    </source>
</evidence>
<evidence type="ECO:0000256" key="5">
    <source>
        <dbReference type="ARBA" id="ARBA00023136"/>
    </source>
</evidence>
<accession>A0A4U5P8U5</accession>
<dbReference type="EMBL" id="AZBU02000002">
    <property type="protein sequence ID" value="TKR92699.1"/>
    <property type="molecule type" value="Genomic_DNA"/>
</dbReference>
<dbReference type="PANTHER" id="PTHR31552:SF8">
    <property type="entry name" value="SERPENTINE RECEPTOR CLASS GAMMA"/>
    <property type="match status" value="1"/>
</dbReference>
<proteinExistence type="inferred from homology"/>
<evidence type="ECO:0000256" key="1">
    <source>
        <dbReference type="ARBA" id="ARBA00004141"/>
    </source>
</evidence>
<dbReference type="Gene3D" id="1.20.1070.10">
    <property type="entry name" value="Rhodopsin 7-helix transmembrane proteins"/>
    <property type="match status" value="1"/>
</dbReference>
<feature type="transmembrane region" description="Helical" evidence="6">
    <location>
        <begin position="186"/>
        <end position="209"/>
    </location>
</feature>
<sequence length="326" mass="37020">MNTEIIMLIVSLLYGIPSFALYVLTISQLLRPKFNKRFKNPFFRLCLLLGFVDCIGYLLFYVFLTLPTYSLFSGFYGSSLFEPSAFTTGVYFSTYLFSYLQLFGNCFLTFNRFTSIVFPLRHAKIWKHFFWISIVITVVSSIAPCWYLATAKSFYVPLFDEYPNLGYAMAVDLKNYPTFSNSFNMLVSNFFACGLCLVLNAVAAVFLVIHTTQTVAAAKNRKAELNLFFLALILFGLQSVFGLHQVLIYYAMTSENDMLLTVLYTLLPWLSDLKWLSPPWLLIVVSTAIRETVVNAIPQKLLPYHKQSLLAGSIVTVTSVKPANAQ</sequence>
<protein>
    <recommendedName>
        <fullName evidence="6">Serpentine receptor class gamma</fullName>
    </recommendedName>
</protein>
<feature type="transmembrane region" description="Helical" evidence="6">
    <location>
        <begin position="84"/>
        <end position="108"/>
    </location>
</feature>
<dbReference type="STRING" id="34508.A0A4U5P8U5"/>
<comment type="caution">
    <text evidence="6">Lacks conserved residue(s) required for the propagation of feature annotation.</text>
</comment>
<evidence type="ECO:0000313" key="8">
    <source>
        <dbReference type="Proteomes" id="UP000298663"/>
    </source>
</evidence>
<keyword evidence="8" id="KW-1185">Reference proteome</keyword>
<evidence type="ECO:0000256" key="6">
    <source>
        <dbReference type="RuleBase" id="RU280813"/>
    </source>
</evidence>
<feature type="transmembrane region" description="Helical" evidence="6">
    <location>
        <begin position="129"/>
        <end position="149"/>
    </location>
</feature>
<name>A0A4U5P8U5_STECR</name>
<feature type="transmembrane region" description="Helical" evidence="6">
    <location>
        <begin position="229"/>
        <end position="252"/>
    </location>
</feature>
<feature type="transmembrane region" description="Helical" evidence="6">
    <location>
        <begin position="6"/>
        <end position="30"/>
    </location>
</feature>
<dbReference type="GO" id="GO:0007606">
    <property type="term" value="P:sensory perception of chemical stimulus"/>
    <property type="evidence" value="ECO:0007669"/>
    <property type="project" value="UniProtKB-UniRule"/>
</dbReference>
<comment type="similarity">
    <text evidence="2 6">Belongs to the nematode receptor-like protein srg family.</text>
</comment>
<dbReference type="GO" id="GO:0016020">
    <property type="term" value="C:membrane"/>
    <property type="evidence" value="ECO:0007669"/>
    <property type="project" value="UniProtKB-SubCell"/>
</dbReference>
<dbReference type="PANTHER" id="PTHR31552">
    <property type="entry name" value="SERPENTINE RECEPTOR CLASS GAMMA"/>
    <property type="match status" value="1"/>
</dbReference>